<dbReference type="AlphaFoldDB" id="A0A2R9SPP6"/>
<gene>
    <name evidence="2" type="ORF">PVOR_25423</name>
</gene>
<evidence type="ECO:0000256" key="1">
    <source>
        <dbReference type="SAM" id="Phobius"/>
    </source>
</evidence>
<dbReference type="KEGG" id="pvo:PVOR_25423"/>
<keyword evidence="1" id="KW-1133">Transmembrane helix</keyword>
<keyword evidence="1" id="KW-0472">Membrane</keyword>
<dbReference type="RefSeq" id="WP_006211836.1">
    <property type="nucleotide sequence ID" value="NZ_ADHJ01000041.1"/>
</dbReference>
<feature type="transmembrane region" description="Helical" evidence="1">
    <location>
        <begin position="6"/>
        <end position="30"/>
    </location>
</feature>
<comment type="caution">
    <text evidence="2">The sequence shown here is derived from an EMBL/GenBank/DDBJ whole genome shotgun (WGS) entry which is preliminary data.</text>
</comment>
<keyword evidence="1" id="KW-0812">Transmembrane</keyword>
<keyword evidence="3" id="KW-1185">Reference proteome</keyword>
<dbReference type="Proteomes" id="UP000003094">
    <property type="component" value="Unassembled WGS sequence"/>
</dbReference>
<name>A0A2R9SPP6_9BACL</name>
<organism evidence="2 3">
    <name type="scientific">Paenibacillus vortex V453</name>
    <dbReference type="NCBI Taxonomy" id="715225"/>
    <lineage>
        <taxon>Bacteria</taxon>
        <taxon>Bacillati</taxon>
        <taxon>Bacillota</taxon>
        <taxon>Bacilli</taxon>
        <taxon>Bacillales</taxon>
        <taxon>Paenibacillaceae</taxon>
        <taxon>Paenibacillus</taxon>
    </lineage>
</organism>
<sequence>MQNETIVMLAVIAAFMQVIVQLLGVVKAFIEWNTARQKVKGSDRSQRSKPKKKPK</sequence>
<evidence type="ECO:0000313" key="3">
    <source>
        <dbReference type="Proteomes" id="UP000003094"/>
    </source>
</evidence>
<evidence type="ECO:0000313" key="2">
    <source>
        <dbReference type="EMBL" id="EFU39360.1"/>
    </source>
</evidence>
<accession>A0A2R9SPP6</accession>
<protein>
    <submittedName>
        <fullName evidence="2">Uncharacterized protein</fullName>
    </submittedName>
</protein>
<proteinExistence type="predicted"/>
<reference evidence="2 3" key="1">
    <citation type="journal article" date="2010" name="BMC Genomics">
        <title>Genome sequence of the pattern forming Paenibacillus vortex bacterium reveals potential for thriving in complex environments.</title>
        <authorList>
            <person name="Sirota-Madi A."/>
            <person name="Olender T."/>
            <person name="Helman Y."/>
            <person name="Ingham C."/>
            <person name="Brainis I."/>
            <person name="Roth D."/>
            <person name="Hagi E."/>
            <person name="Brodsky L."/>
            <person name="Leshkowitz D."/>
            <person name="Galatenko V."/>
            <person name="Nikolaev V."/>
            <person name="Mugasimangalam R.C."/>
            <person name="Bransburg-Zabary S."/>
            <person name="Gutnick D.L."/>
            <person name="Lancet D."/>
            <person name="Ben-Jacob E."/>
        </authorList>
    </citation>
    <scope>NUCLEOTIDE SEQUENCE [LARGE SCALE GENOMIC DNA]</scope>
    <source>
        <strain evidence="2 3">V453</strain>
    </source>
</reference>
<dbReference type="EMBL" id="ADHJ01000041">
    <property type="protein sequence ID" value="EFU39360.1"/>
    <property type="molecule type" value="Genomic_DNA"/>
</dbReference>